<evidence type="ECO:0008006" key="3">
    <source>
        <dbReference type="Google" id="ProtNLM"/>
    </source>
</evidence>
<gene>
    <name evidence="1" type="ORF">Goklo_012586</name>
</gene>
<organism evidence="1 2">
    <name type="scientific">Gossypium klotzschianum</name>
    <dbReference type="NCBI Taxonomy" id="34286"/>
    <lineage>
        <taxon>Eukaryota</taxon>
        <taxon>Viridiplantae</taxon>
        <taxon>Streptophyta</taxon>
        <taxon>Embryophyta</taxon>
        <taxon>Tracheophyta</taxon>
        <taxon>Spermatophyta</taxon>
        <taxon>Magnoliopsida</taxon>
        <taxon>eudicotyledons</taxon>
        <taxon>Gunneridae</taxon>
        <taxon>Pentapetalae</taxon>
        <taxon>rosids</taxon>
        <taxon>malvids</taxon>
        <taxon>Malvales</taxon>
        <taxon>Malvaceae</taxon>
        <taxon>Malvoideae</taxon>
        <taxon>Gossypium</taxon>
    </lineage>
</organism>
<dbReference type="Proteomes" id="UP000593573">
    <property type="component" value="Unassembled WGS sequence"/>
</dbReference>
<dbReference type="CDD" id="cd06222">
    <property type="entry name" value="RNase_H_like"/>
    <property type="match status" value="1"/>
</dbReference>
<evidence type="ECO:0000313" key="1">
    <source>
        <dbReference type="EMBL" id="MBA0660598.1"/>
    </source>
</evidence>
<keyword evidence="2" id="KW-1185">Reference proteome</keyword>
<dbReference type="AlphaFoldDB" id="A0A7J8VCQ4"/>
<protein>
    <recommendedName>
        <fullName evidence="3">Reverse transcriptase zinc-binding domain-containing protein</fullName>
    </recommendedName>
</protein>
<accession>A0A7J8VCQ4</accession>
<reference evidence="1 2" key="1">
    <citation type="journal article" date="2019" name="Genome Biol. Evol.">
        <title>Insights into the evolution of the New World diploid cottons (Gossypium, subgenus Houzingenia) based on genome sequencing.</title>
        <authorList>
            <person name="Grover C.E."/>
            <person name="Arick M.A. 2nd"/>
            <person name="Thrash A."/>
            <person name="Conover J.L."/>
            <person name="Sanders W.S."/>
            <person name="Peterson D.G."/>
            <person name="Frelichowski J.E."/>
            <person name="Scheffler J.A."/>
            <person name="Scheffler B.E."/>
            <person name="Wendel J.F."/>
        </authorList>
    </citation>
    <scope>NUCLEOTIDE SEQUENCE [LARGE SCALE GENOMIC DNA]</scope>
    <source>
        <strain evidence="1">57</strain>
        <tissue evidence="1">Leaf</tissue>
    </source>
</reference>
<proteinExistence type="predicted"/>
<dbReference type="OrthoDB" id="1002337at2759"/>
<sequence length="246" mass="28444">MMQFTWRSISSVWADLRSSLFWRVGNGRRVRFWTDHWIKELGPLSNYCTNARPVFQDATVYVMVTLEGEWNWEYFERDLPREVLLYIAGIHPTKDDAREDQIAWRLKDNGKCTVASGYSKFAHEYGNDETTHFSMENFVRLRLRFLELLPLRNQSHGSKHLITGQAFAGGLFRDHQGKWVTDYSRNIDICSILNAELWAIMDGLDVRAISKGLACESNVYSTHSEYGADSMAALGRNVSLSLRIYD</sequence>
<name>A0A7J8VCQ4_9ROSI</name>
<dbReference type="EMBL" id="JABFAB010000009">
    <property type="protein sequence ID" value="MBA0660598.1"/>
    <property type="molecule type" value="Genomic_DNA"/>
</dbReference>
<dbReference type="InterPro" id="IPR044730">
    <property type="entry name" value="RNase_H-like_dom_plant"/>
</dbReference>
<evidence type="ECO:0000313" key="2">
    <source>
        <dbReference type="Proteomes" id="UP000593573"/>
    </source>
</evidence>
<comment type="caution">
    <text evidence="1">The sequence shown here is derived from an EMBL/GenBank/DDBJ whole genome shotgun (WGS) entry which is preliminary data.</text>
</comment>
<feature type="non-terminal residue" evidence="1">
    <location>
        <position position="1"/>
    </location>
</feature>